<accession>A0ABN7XHC5</accession>
<name>A0ABN7XHC5_GIGMA</name>
<organism evidence="1 2">
    <name type="scientific">Gigaspora margarita</name>
    <dbReference type="NCBI Taxonomy" id="4874"/>
    <lineage>
        <taxon>Eukaryota</taxon>
        <taxon>Fungi</taxon>
        <taxon>Fungi incertae sedis</taxon>
        <taxon>Mucoromycota</taxon>
        <taxon>Glomeromycotina</taxon>
        <taxon>Glomeromycetes</taxon>
        <taxon>Diversisporales</taxon>
        <taxon>Gigasporaceae</taxon>
        <taxon>Gigaspora</taxon>
    </lineage>
</organism>
<dbReference type="Proteomes" id="UP000789901">
    <property type="component" value="Unassembled WGS sequence"/>
</dbReference>
<comment type="caution">
    <text evidence="1">The sequence shown here is derived from an EMBL/GenBank/DDBJ whole genome shotgun (WGS) entry which is preliminary data.</text>
</comment>
<sequence>AKKSYNKVLKNKQTFRIQYKQVTDRRWLKMIKKRLSKLERQAG</sequence>
<feature type="non-terminal residue" evidence="1">
    <location>
        <position position="1"/>
    </location>
</feature>
<feature type="non-terminal residue" evidence="1">
    <location>
        <position position="43"/>
    </location>
</feature>
<protein>
    <submittedName>
        <fullName evidence="1">10001_t:CDS:1</fullName>
    </submittedName>
</protein>
<evidence type="ECO:0000313" key="1">
    <source>
        <dbReference type="EMBL" id="CAG8854693.1"/>
    </source>
</evidence>
<proteinExistence type="predicted"/>
<evidence type="ECO:0000313" key="2">
    <source>
        <dbReference type="Proteomes" id="UP000789901"/>
    </source>
</evidence>
<reference evidence="1 2" key="1">
    <citation type="submission" date="2021-06" db="EMBL/GenBank/DDBJ databases">
        <authorList>
            <person name="Kallberg Y."/>
            <person name="Tangrot J."/>
            <person name="Rosling A."/>
        </authorList>
    </citation>
    <scope>NUCLEOTIDE SEQUENCE [LARGE SCALE GENOMIC DNA]</scope>
    <source>
        <strain evidence="1 2">120-4 pot B 10/14</strain>
    </source>
</reference>
<dbReference type="EMBL" id="CAJVQB010141373">
    <property type="protein sequence ID" value="CAG8854693.1"/>
    <property type="molecule type" value="Genomic_DNA"/>
</dbReference>
<keyword evidence="2" id="KW-1185">Reference proteome</keyword>
<gene>
    <name evidence="1" type="ORF">GMARGA_LOCUS43514</name>
</gene>